<evidence type="ECO:0000313" key="3">
    <source>
        <dbReference type="EMBL" id="MPW27213.1"/>
    </source>
</evidence>
<keyword evidence="4" id="KW-1185">Reference proteome</keyword>
<dbReference type="InterPro" id="IPR006680">
    <property type="entry name" value="Amidohydro-rel"/>
</dbReference>
<protein>
    <submittedName>
        <fullName evidence="3">Amidohydrolase family protein</fullName>
    </submittedName>
</protein>
<evidence type="ECO:0000313" key="4">
    <source>
        <dbReference type="Proteomes" id="UP000440004"/>
    </source>
</evidence>
<dbReference type="Proteomes" id="UP000440004">
    <property type="component" value="Unassembled WGS sequence"/>
</dbReference>
<organism evidence="3 4">
    <name type="scientific">Alkalibaculum sporogenes</name>
    <dbReference type="NCBI Taxonomy" id="2655001"/>
    <lineage>
        <taxon>Bacteria</taxon>
        <taxon>Bacillati</taxon>
        <taxon>Bacillota</taxon>
        <taxon>Clostridia</taxon>
        <taxon>Eubacteriales</taxon>
        <taxon>Eubacteriaceae</taxon>
        <taxon>Alkalibaculum</taxon>
    </lineage>
</organism>
<name>A0A6A7KE12_9FIRM</name>
<keyword evidence="3" id="KW-0378">Hydrolase</keyword>
<dbReference type="GO" id="GO:0016831">
    <property type="term" value="F:carboxy-lyase activity"/>
    <property type="evidence" value="ECO:0007669"/>
    <property type="project" value="InterPro"/>
</dbReference>
<dbReference type="GO" id="GO:0019748">
    <property type="term" value="P:secondary metabolic process"/>
    <property type="evidence" value="ECO:0007669"/>
    <property type="project" value="TreeGrafter"/>
</dbReference>
<dbReference type="Pfam" id="PF04909">
    <property type="entry name" value="Amidohydro_2"/>
    <property type="match status" value="1"/>
</dbReference>
<dbReference type="InterPro" id="IPR032465">
    <property type="entry name" value="ACMSD"/>
</dbReference>
<dbReference type="GO" id="GO:0016787">
    <property type="term" value="F:hydrolase activity"/>
    <property type="evidence" value="ECO:0007669"/>
    <property type="project" value="UniProtKB-KW"/>
</dbReference>
<evidence type="ECO:0000259" key="2">
    <source>
        <dbReference type="Pfam" id="PF04909"/>
    </source>
</evidence>
<reference evidence="3 4" key="1">
    <citation type="submission" date="2019-10" db="EMBL/GenBank/DDBJ databases">
        <title>Alkalibaculum tamaniensis sp.nov., a new alkaliphilic acetogen, isolated on methoxylated aromatics from a mud volcano.</title>
        <authorList>
            <person name="Khomyakova M.A."/>
            <person name="Merkel A.Y."/>
            <person name="Bonch-Osmolovskaya E.A."/>
            <person name="Slobodkin A.I."/>
        </authorList>
    </citation>
    <scope>NUCLEOTIDE SEQUENCE [LARGE SCALE GENOMIC DNA]</scope>
    <source>
        <strain evidence="3 4">M08DMB</strain>
    </source>
</reference>
<dbReference type="PANTHER" id="PTHR21240:SF28">
    <property type="entry name" value="ISO-OROTATE DECARBOXYLASE (EUROFUNG)"/>
    <property type="match status" value="1"/>
</dbReference>
<dbReference type="EMBL" id="WHNX01000048">
    <property type="protein sequence ID" value="MPW27213.1"/>
    <property type="molecule type" value="Genomic_DNA"/>
</dbReference>
<dbReference type="Gene3D" id="3.20.20.140">
    <property type="entry name" value="Metal-dependent hydrolases"/>
    <property type="match status" value="1"/>
</dbReference>
<feature type="domain" description="Amidohydrolase-related" evidence="2">
    <location>
        <begin position="36"/>
        <end position="348"/>
    </location>
</feature>
<dbReference type="AlphaFoldDB" id="A0A6A7KE12"/>
<dbReference type="GO" id="GO:0005737">
    <property type="term" value="C:cytoplasm"/>
    <property type="evidence" value="ECO:0007669"/>
    <property type="project" value="TreeGrafter"/>
</dbReference>
<evidence type="ECO:0000256" key="1">
    <source>
        <dbReference type="ARBA" id="ARBA00023239"/>
    </source>
</evidence>
<dbReference type="RefSeq" id="WP_152806708.1">
    <property type="nucleotide sequence ID" value="NZ_WHNX01000048.1"/>
</dbReference>
<gene>
    <name evidence="3" type="ORF">GC105_15700</name>
</gene>
<dbReference type="PANTHER" id="PTHR21240">
    <property type="entry name" value="2-AMINO-3-CARBOXYLMUCONATE-6-SEMIALDEHYDE DECARBOXYLASE"/>
    <property type="match status" value="1"/>
</dbReference>
<sequence>MYVSKKGMLEDLPELELMEFGDFVVKRDYIKNYEIIDFHCHLFQGLKDVFPRVLQKEDIDLDSSLFDKSCFPFSLKQFDINAVYFTRFPEKVRSIDGLRAKIKLITGGFVLKKASPERLMRDMKLNNICKSLVLQISDPYKNSAGCMEEIVKANEQLITFGSIHPKDRNIQSEIHKYLSFDIKGWKVNPHVMGVNVESKEFIELIKQLAITGLPILSCSGLGAPKSMIGTLLFSKKQRAELNTQRIESFYSVLREIPNTTFILAHAGLYEVDELIKLLQSFPNTYADISCQPPKSIRRLIDELGSQRLLFGTDYPFFNQSFSIVSVLRATSNEADRRNIFSKNARHILNMKN</sequence>
<dbReference type="InterPro" id="IPR032466">
    <property type="entry name" value="Metal_Hydrolase"/>
</dbReference>
<proteinExistence type="predicted"/>
<keyword evidence="1" id="KW-0456">Lyase</keyword>
<comment type="caution">
    <text evidence="3">The sequence shown here is derived from an EMBL/GenBank/DDBJ whole genome shotgun (WGS) entry which is preliminary data.</text>
</comment>
<accession>A0A6A7KE12</accession>
<dbReference type="SUPFAM" id="SSF51556">
    <property type="entry name" value="Metallo-dependent hydrolases"/>
    <property type="match status" value="1"/>
</dbReference>